<dbReference type="Gene3D" id="2.40.50.100">
    <property type="match status" value="1"/>
</dbReference>
<dbReference type="InterPro" id="IPR011053">
    <property type="entry name" value="Single_hybrid_motif"/>
</dbReference>
<dbReference type="Pfam" id="PF01597">
    <property type="entry name" value="GCV_H"/>
    <property type="match status" value="1"/>
</dbReference>
<dbReference type="SUPFAM" id="SSF51230">
    <property type="entry name" value="Single hybrid motif"/>
    <property type="match status" value="1"/>
</dbReference>
<reference evidence="4" key="1">
    <citation type="submission" date="2020-08" db="EMBL/GenBank/DDBJ databases">
        <title>Multicomponent nature underlies the extraordinary mechanical properties of spider dragline silk.</title>
        <authorList>
            <person name="Kono N."/>
            <person name="Nakamura H."/>
            <person name="Mori M."/>
            <person name="Yoshida Y."/>
            <person name="Ohtoshi R."/>
            <person name="Malay A.D."/>
            <person name="Moran D.A.P."/>
            <person name="Tomita M."/>
            <person name="Numata K."/>
            <person name="Arakawa K."/>
        </authorList>
    </citation>
    <scope>NUCLEOTIDE SEQUENCE</scope>
</reference>
<comment type="similarity">
    <text evidence="1">Belongs to the ABITRAM family.</text>
</comment>
<evidence type="ECO:0000313" key="5">
    <source>
        <dbReference type="Proteomes" id="UP000887013"/>
    </source>
</evidence>
<sequence>MDSSTDFLEICRIEPSYLSVTERYFKTRIIPAYDECVLTHSNRLCLITLAPTHPILKENIDVVSVNFGPVGQINRLSNKVSGKFKRGGQRLNEKSVLCSVKCSNDCEYTIYSCISGSLVEVNERLLDNPKLLKEKPWSEGFIGIILPPFNSSRKNCTVDMS</sequence>
<dbReference type="GO" id="GO:0051489">
    <property type="term" value="P:regulation of filopodium assembly"/>
    <property type="evidence" value="ECO:0007669"/>
    <property type="project" value="TreeGrafter"/>
</dbReference>
<proteinExistence type="inferred from homology"/>
<dbReference type="GO" id="GO:0051015">
    <property type="term" value="F:actin filament binding"/>
    <property type="evidence" value="ECO:0007669"/>
    <property type="project" value="TreeGrafter"/>
</dbReference>
<dbReference type="GO" id="GO:0030833">
    <property type="term" value="P:regulation of actin filament polymerization"/>
    <property type="evidence" value="ECO:0007669"/>
    <property type="project" value="TreeGrafter"/>
</dbReference>
<dbReference type="EMBL" id="BMAW01120975">
    <property type="protein sequence ID" value="GFT91925.1"/>
    <property type="molecule type" value="Genomic_DNA"/>
</dbReference>
<evidence type="ECO:0000256" key="3">
    <source>
        <dbReference type="ARBA" id="ARBA00030463"/>
    </source>
</evidence>
<dbReference type="GO" id="GO:0003785">
    <property type="term" value="F:actin monomer binding"/>
    <property type="evidence" value="ECO:0007669"/>
    <property type="project" value="TreeGrafter"/>
</dbReference>
<gene>
    <name evidence="4" type="primary">abitram</name>
    <name evidence="4" type="ORF">NPIL_338221</name>
</gene>
<evidence type="ECO:0000256" key="2">
    <source>
        <dbReference type="ARBA" id="ARBA00019325"/>
    </source>
</evidence>
<evidence type="ECO:0000256" key="1">
    <source>
        <dbReference type="ARBA" id="ARBA00010764"/>
    </source>
</evidence>
<dbReference type="GO" id="GO:0005634">
    <property type="term" value="C:nucleus"/>
    <property type="evidence" value="ECO:0007669"/>
    <property type="project" value="TreeGrafter"/>
</dbReference>
<dbReference type="GO" id="GO:0030425">
    <property type="term" value="C:dendrite"/>
    <property type="evidence" value="ECO:0007669"/>
    <property type="project" value="TreeGrafter"/>
</dbReference>
<evidence type="ECO:0000313" key="4">
    <source>
        <dbReference type="EMBL" id="GFT91925.1"/>
    </source>
</evidence>
<accession>A0A8X6PZA9</accession>
<comment type="caution">
    <text evidence="4">The sequence shown here is derived from an EMBL/GenBank/DDBJ whole genome shotgun (WGS) entry which is preliminary data.</text>
</comment>
<dbReference type="OrthoDB" id="48130at2759"/>
<dbReference type="Proteomes" id="UP000887013">
    <property type="component" value="Unassembled WGS sequence"/>
</dbReference>
<dbReference type="PANTHER" id="PTHR13651:SF0">
    <property type="entry name" value="PROTEIN ABITRAM"/>
    <property type="match status" value="1"/>
</dbReference>
<dbReference type="PANTHER" id="PTHR13651">
    <property type="entry name" value="PROTEIN ABITRAM"/>
    <property type="match status" value="1"/>
</dbReference>
<keyword evidence="5" id="KW-1185">Reference proteome</keyword>
<dbReference type="AlphaFoldDB" id="A0A8X6PZA9"/>
<name>A0A8X6PZA9_NEPPI</name>
<dbReference type="GO" id="GO:0030027">
    <property type="term" value="C:lamellipodium"/>
    <property type="evidence" value="ECO:0007669"/>
    <property type="project" value="TreeGrafter"/>
</dbReference>
<dbReference type="InterPro" id="IPR033753">
    <property type="entry name" value="GCV_H/Fam206"/>
</dbReference>
<protein>
    <recommendedName>
        <fullName evidence="2">Protein Abitram</fullName>
    </recommendedName>
    <alternativeName>
        <fullName evidence="3">Actin-binding transcription modulator</fullName>
    </alternativeName>
</protein>
<dbReference type="InterPro" id="IPR039169">
    <property type="entry name" value="Abitram"/>
</dbReference>
<dbReference type="GO" id="GO:0048813">
    <property type="term" value="P:dendrite morphogenesis"/>
    <property type="evidence" value="ECO:0007669"/>
    <property type="project" value="TreeGrafter"/>
</dbReference>
<organism evidence="4 5">
    <name type="scientific">Nephila pilipes</name>
    <name type="common">Giant wood spider</name>
    <name type="synonym">Nephila maculata</name>
    <dbReference type="NCBI Taxonomy" id="299642"/>
    <lineage>
        <taxon>Eukaryota</taxon>
        <taxon>Metazoa</taxon>
        <taxon>Ecdysozoa</taxon>
        <taxon>Arthropoda</taxon>
        <taxon>Chelicerata</taxon>
        <taxon>Arachnida</taxon>
        <taxon>Araneae</taxon>
        <taxon>Araneomorphae</taxon>
        <taxon>Entelegynae</taxon>
        <taxon>Araneoidea</taxon>
        <taxon>Nephilidae</taxon>
        <taxon>Nephila</taxon>
    </lineage>
</organism>
<dbReference type="GO" id="GO:0032433">
    <property type="term" value="C:filopodium tip"/>
    <property type="evidence" value="ECO:0007669"/>
    <property type="project" value="TreeGrafter"/>
</dbReference>